<dbReference type="EMBL" id="JAUTWS010000054">
    <property type="protein sequence ID" value="MDO9712664.1"/>
    <property type="molecule type" value="Genomic_DNA"/>
</dbReference>
<dbReference type="PANTHER" id="PTHR43820">
    <property type="entry name" value="HIGH-AFFINITY BRANCHED-CHAIN AMINO ACID TRANSPORT ATP-BINDING PROTEIN LIVF"/>
    <property type="match status" value="1"/>
</dbReference>
<reference evidence="7 8" key="1">
    <citation type="submission" date="2023-08" db="EMBL/GenBank/DDBJ databases">
        <title>The draft genome sequence of Paracraurococcus sp. LOR1-02.</title>
        <authorList>
            <person name="Kingkaew E."/>
            <person name="Tanasupawat S."/>
        </authorList>
    </citation>
    <scope>NUCLEOTIDE SEQUENCE [LARGE SCALE GENOMIC DNA]</scope>
    <source>
        <strain evidence="7 8">LOR1-02</strain>
    </source>
</reference>
<dbReference type="PROSITE" id="PS00211">
    <property type="entry name" value="ABC_TRANSPORTER_1"/>
    <property type="match status" value="1"/>
</dbReference>
<dbReference type="SUPFAM" id="SSF52540">
    <property type="entry name" value="P-loop containing nucleoside triphosphate hydrolases"/>
    <property type="match status" value="1"/>
</dbReference>
<dbReference type="InterPro" id="IPR003593">
    <property type="entry name" value="AAA+_ATPase"/>
</dbReference>
<keyword evidence="4 7" id="KW-0067">ATP-binding</keyword>
<keyword evidence="2" id="KW-0813">Transport</keyword>
<organism evidence="7 8">
    <name type="scientific">Paracraurococcus lichenis</name>
    <dbReference type="NCBI Taxonomy" id="3064888"/>
    <lineage>
        <taxon>Bacteria</taxon>
        <taxon>Pseudomonadati</taxon>
        <taxon>Pseudomonadota</taxon>
        <taxon>Alphaproteobacteria</taxon>
        <taxon>Acetobacterales</taxon>
        <taxon>Roseomonadaceae</taxon>
        <taxon>Paracraurococcus</taxon>
    </lineage>
</organism>
<keyword evidence="8" id="KW-1185">Reference proteome</keyword>
<dbReference type="Proteomes" id="UP001243009">
    <property type="component" value="Unassembled WGS sequence"/>
</dbReference>
<dbReference type="GO" id="GO:0005524">
    <property type="term" value="F:ATP binding"/>
    <property type="evidence" value="ECO:0007669"/>
    <property type="project" value="UniProtKB-KW"/>
</dbReference>
<keyword evidence="3" id="KW-0547">Nucleotide-binding</keyword>
<dbReference type="RefSeq" id="WP_305107520.1">
    <property type="nucleotide sequence ID" value="NZ_JAUTWS010000054.1"/>
</dbReference>
<protein>
    <submittedName>
        <fullName evidence="7">ABC transporter ATP-binding protein</fullName>
    </submittedName>
</protein>
<evidence type="ECO:0000256" key="1">
    <source>
        <dbReference type="ARBA" id="ARBA00005417"/>
    </source>
</evidence>
<dbReference type="Pfam" id="PF00005">
    <property type="entry name" value="ABC_tran"/>
    <property type="match status" value="1"/>
</dbReference>
<dbReference type="PROSITE" id="PS50893">
    <property type="entry name" value="ABC_TRANSPORTER_2"/>
    <property type="match status" value="1"/>
</dbReference>
<accession>A0ABT9E989</accession>
<dbReference type="InterPro" id="IPR003439">
    <property type="entry name" value="ABC_transporter-like_ATP-bd"/>
</dbReference>
<comment type="similarity">
    <text evidence="1">Belongs to the ABC transporter superfamily.</text>
</comment>
<dbReference type="InterPro" id="IPR027417">
    <property type="entry name" value="P-loop_NTPase"/>
</dbReference>
<comment type="caution">
    <text evidence="7">The sequence shown here is derived from an EMBL/GenBank/DDBJ whole genome shotgun (WGS) entry which is preliminary data.</text>
</comment>
<proteinExistence type="inferred from homology"/>
<gene>
    <name evidence="7" type="ORF">Q7A36_30295</name>
</gene>
<dbReference type="PANTHER" id="PTHR43820:SF3">
    <property type="entry name" value="BRANCHED-CHAIN AMINO ACID TRANSPORT SYSTEM,ATP-BINDING PROTEIN"/>
    <property type="match status" value="1"/>
</dbReference>
<keyword evidence="5" id="KW-0029">Amino-acid transport</keyword>
<evidence type="ECO:0000256" key="4">
    <source>
        <dbReference type="ARBA" id="ARBA00022840"/>
    </source>
</evidence>
<name>A0ABT9E989_9PROT</name>
<evidence type="ECO:0000313" key="7">
    <source>
        <dbReference type="EMBL" id="MDO9712664.1"/>
    </source>
</evidence>
<dbReference type="Gene3D" id="3.40.50.300">
    <property type="entry name" value="P-loop containing nucleotide triphosphate hydrolases"/>
    <property type="match status" value="1"/>
</dbReference>
<dbReference type="CDD" id="cd03224">
    <property type="entry name" value="ABC_TM1139_LivF_branched"/>
    <property type="match status" value="1"/>
</dbReference>
<dbReference type="SMART" id="SM00382">
    <property type="entry name" value="AAA"/>
    <property type="match status" value="1"/>
</dbReference>
<dbReference type="InterPro" id="IPR017871">
    <property type="entry name" value="ABC_transporter-like_CS"/>
</dbReference>
<dbReference type="InterPro" id="IPR052156">
    <property type="entry name" value="BCAA_Transport_ATP-bd_LivF"/>
</dbReference>
<sequence>MLEVRELEVAYGPIRAVRGLGFAVPPGQVVALIGANGAGKSSTVRAIAGLLPRRGSLRFEGKPLPAAPEAVLRAGIALVPEGRGILQRLTVEENLLLGAATRRDRARIGAEIAAQYERFPILGLRRHGLAGLLSGGEQQMLAIARALLARPRLLILDEPSIGLAPKLVEQVFRLVEELRATGLAILLVEQKARQTLRIADHAVLLETGRLRAAGPPAALTADGLLAKAFLGEGGAAG</sequence>
<feature type="domain" description="ABC transporter" evidence="6">
    <location>
        <begin position="2"/>
        <end position="232"/>
    </location>
</feature>
<evidence type="ECO:0000256" key="2">
    <source>
        <dbReference type="ARBA" id="ARBA00022448"/>
    </source>
</evidence>
<evidence type="ECO:0000313" key="8">
    <source>
        <dbReference type="Proteomes" id="UP001243009"/>
    </source>
</evidence>
<evidence type="ECO:0000256" key="5">
    <source>
        <dbReference type="ARBA" id="ARBA00022970"/>
    </source>
</evidence>
<evidence type="ECO:0000259" key="6">
    <source>
        <dbReference type="PROSITE" id="PS50893"/>
    </source>
</evidence>
<evidence type="ECO:0000256" key="3">
    <source>
        <dbReference type="ARBA" id="ARBA00022741"/>
    </source>
</evidence>